<evidence type="ECO:0000256" key="5">
    <source>
        <dbReference type="ARBA" id="ARBA00016329"/>
    </source>
</evidence>
<accession>A0A1E4RKK4</accession>
<dbReference type="GO" id="GO:0008608">
    <property type="term" value="P:attachment of spindle microtubules to kinetochore"/>
    <property type="evidence" value="ECO:0007669"/>
    <property type="project" value="InterPro"/>
</dbReference>
<comment type="subunit">
    <text evidence="16">Component of the DASH complex consisting of ASK1, DAD1, DAD2, DAD3, DAD4, DAM1, DUO1, HSK3, SPC19 and SPC34, with a stoichiometry of one copy of each subunit per complex. Multiple DASH complexes oligomerize to form a ring that encircles spindle microtubules and organizes the rod-like NDC80 complexes of the outer kinetochore. DASH complex oligomerization strengthens microtubule attachments. On cytoplasmic microtubules, DASH complexes appear to form patches instead of rings.</text>
</comment>
<dbReference type="PANTHER" id="PTHR28262:SF1">
    <property type="entry name" value="DASH COMPLEX SUBUNIT SPC19"/>
    <property type="match status" value="1"/>
</dbReference>
<keyword evidence="18" id="KW-1185">Reference proteome</keyword>
<evidence type="ECO:0000256" key="7">
    <source>
        <dbReference type="ARBA" id="ARBA00022490"/>
    </source>
</evidence>
<dbReference type="GeneID" id="30994651"/>
<organism evidence="17 18">
    <name type="scientific">Hyphopichia burtonii NRRL Y-1933</name>
    <dbReference type="NCBI Taxonomy" id="984485"/>
    <lineage>
        <taxon>Eukaryota</taxon>
        <taxon>Fungi</taxon>
        <taxon>Dikarya</taxon>
        <taxon>Ascomycota</taxon>
        <taxon>Saccharomycotina</taxon>
        <taxon>Pichiomycetes</taxon>
        <taxon>Debaryomycetaceae</taxon>
        <taxon>Hyphopichia</taxon>
    </lineage>
</organism>
<name>A0A1E4RKK4_9ASCO</name>
<gene>
    <name evidence="17" type="ORF">HYPBUDRAFT_148114</name>
</gene>
<keyword evidence="12" id="KW-0206">Cytoskeleton</keyword>
<dbReference type="RefSeq" id="XP_020076875.1">
    <property type="nucleotide sequence ID" value="XM_020220101.1"/>
</dbReference>
<keyword evidence="9" id="KW-0498">Mitosis</keyword>
<evidence type="ECO:0000256" key="8">
    <source>
        <dbReference type="ARBA" id="ARBA00022701"/>
    </source>
</evidence>
<evidence type="ECO:0000256" key="4">
    <source>
        <dbReference type="ARBA" id="ARBA00008952"/>
    </source>
</evidence>
<evidence type="ECO:0000256" key="14">
    <source>
        <dbReference type="ARBA" id="ARBA00023328"/>
    </source>
</evidence>
<keyword evidence="14" id="KW-0137">Centromere</keyword>
<keyword evidence="6" id="KW-0158">Chromosome</keyword>
<comment type="similarity">
    <text evidence="4">Belongs to the DASH complex SPC19 family.</text>
</comment>
<evidence type="ECO:0000313" key="18">
    <source>
        <dbReference type="Proteomes" id="UP000095085"/>
    </source>
</evidence>
<keyword evidence="13" id="KW-0539">Nucleus</keyword>
<dbReference type="Pfam" id="PF08287">
    <property type="entry name" value="DASH_Spc19"/>
    <property type="match status" value="1"/>
</dbReference>
<evidence type="ECO:0000256" key="13">
    <source>
        <dbReference type="ARBA" id="ARBA00023242"/>
    </source>
</evidence>
<keyword evidence="11" id="KW-0995">Kinetochore</keyword>
<dbReference type="EMBL" id="KV454540">
    <property type="protein sequence ID" value="ODV67808.1"/>
    <property type="molecule type" value="Genomic_DNA"/>
</dbReference>
<evidence type="ECO:0000256" key="9">
    <source>
        <dbReference type="ARBA" id="ARBA00022776"/>
    </source>
</evidence>
<dbReference type="InterPro" id="IPR013251">
    <property type="entry name" value="DASH_Spc19"/>
</dbReference>
<reference evidence="18" key="1">
    <citation type="submission" date="2016-05" db="EMBL/GenBank/DDBJ databases">
        <title>Comparative genomics of biotechnologically important yeasts.</title>
        <authorList>
            <consortium name="DOE Joint Genome Institute"/>
            <person name="Riley R."/>
            <person name="Haridas S."/>
            <person name="Wolfe K.H."/>
            <person name="Lopes M.R."/>
            <person name="Hittinger C.T."/>
            <person name="Goker M."/>
            <person name="Salamov A."/>
            <person name="Wisecaver J."/>
            <person name="Long T.M."/>
            <person name="Aerts A.L."/>
            <person name="Barry K."/>
            <person name="Choi C."/>
            <person name="Clum A."/>
            <person name="Coughlan A.Y."/>
            <person name="Deshpande S."/>
            <person name="Douglass A.P."/>
            <person name="Hanson S.J."/>
            <person name="Klenk H.-P."/>
            <person name="Labutti K."/>
            <person name="Lapidus A."/>
            <person name="Lindquist E."/>
            <person name="Lipzen A."/>
            <person name="Meier-Kolthoff J.P."/>
            <person name="Ohm R.A."/>
            <person name="Otillar R.P."/>
            <person name="Pangilinan J."/>
            <person name="Peng Y."/>
            <person name="Rokas A."/>
            <person name="Rosa C.A."/>
            <person name="Scheuner C."/>
            <person name="Sibirny A.A."/>
            <person name="Slot J.C."/>
            <person name="Stielow J.B."/>
            <person name="Sun H."/>
            <person name="Kurtzman C.P."/>
            <person name="Blackwell M."/>
            <person name="Grigoriev I.V."/>
            <person name="Jeffries T.W."/>
        </authorList>
    </citation>
    <scope>NUCLEOTIDE SEQUENCE [LARGE SCALE GENOMIC DNA]</scope>
    <source>
        <strain evidence="18">NRRL Y-1933</strain>
    </source>
</reference>
<evidence type="ECO:0000256" key="1">
    <source>
        <dbReference type="ARBA" id="ARBA00004123"/>
    </source>
</evidence>
<keyword evidence="10" id="KW-0159">Chromosome partition</keyword>
<dbReference type="PANTHER" id="PTHR28262">
    <property type="entry name" value="DASH COMPLEX SUBUNIT SPC19"/>
    <property type="match status" value="1"/>
</dbReference>
<evidence type="ECO:0000256" key="10">
    <source>
        <dbReference type="ARBA" id="ARBA00022829"/>
    </source>
</evidence>
<dbReference type="Proteomes" id="UP000095085">
    <property type="component" value="Unassembled WGS sequence"/>
</dbReference>
<evidence type="ECO:0000256" key="11">
    <source>
        <dbReference type="ARBA" id="ARBA00022838"/>
    </source>
</evidence>
<dbReference type="GO" id="GO:0005876">
    <property type="term" value="C:spindle microtubule"/>
    <property type="evidence" value="ECO:0007669"/>
    <property type="project" value="InterPro"/>
</dbReference>
<keyword evidence="7" id="KW-0963">Cytoplasm</keyword>
<dbReference type="STRING" id="984485.A0A1E4RKK4"/>
<evidence type="ECO:0000256" key="16">
    <source>
        <dbReference type="ARBA" id="ARBA00046633"/>
    </source>
</evidence>
<dbReference type="AlphaFoldDB" id="A0A1E4RKK4"/>
<sequence length="172" mass="19894">MAAASYGKNETLESCVESLKGSVEFLEVSLKRLDEVTRDVPRLKRVLTTDKVFGLVPELDLENAKKKLQHETHPQINIMVEKIEREISRLTRRKNNLTGKIELQRIRIDGARKNTSNDMEIGRVVKGDINEHKLTRLKLLQNKKERLKYSLSRLNLQDKKNRLSMIPSLPPQ</sequence>
<evidence type="ECO:0000256" key="15">
    <source>
        <dbReference type="ARBA" id="ARBA00032583"/>
    </source>
</evidence>
<evidence type="ECO:0000256" key="6">
    <source>
        <dbReference type="ARBA" id="ARBA00022454"/>
    </source>
</evidence>
<proteinExistence type="inferred from homology"/>
<evidence type="ECO:0000313" key="17">
    <source>
        <dbReference type="EMBL" id="ODV67808.1"/>
    </source>
</evidence>
<comment type="subcellular location">
    <subcellularLocation>
        <location evidence="3">Chromosome</location>
        <location evidence="3">Centromere</location>
        <location evidence="3">Kinetochore</location>
    </subcellularLocation>
    <subcellularLocation>
        <location evidence="2">Cytoplasm</location>
        <location evidence="2">Cytoskeleton</location>
        <location evidence="2">Spindle</location>
    </subcellularLocation>
    <subcellularLocation>
        <location evidence="1">Nucleus</location>
    </subcellularLocation>
</comment>
<evidence type="ECO:0000256" key="3">
    <source>
        <dbReference type="ARBA" id="ARBA00004629"/>
    </source>
</evidence>
<evidence type="ECO:0000256" key="2">
    <source>
        <dbReference type="ARBA" id="ARBA00004186"/>
    </source>
</evidence>
<protein>
    <recommendedName>
        <fullName evidence="5">DASH complex subunit SPC19</fullName>
    </recommendedName>
    <alternativeName>
        <fullName evidence="15">Outer kinetochore protein SPC19</fullName>
    </alternativeName>
</protein>
<keyword evidence="9" id="KW-0131">Cell cycle</keyword>
<keyword evidence="9" id="KW-0132">Cell division</keyword>
<keyword evidence="8" id="KW-0493">Microtubule</keyword>
<evidence type="ECO:0000256" key="12">
    <source>
        <dbReference type="ARBA" id="ARBA00023212"/>
    </source>
</evidence>
<dbReference type="GO" id="GO:0042729">
    <property type="term" value="C:DASH complex"/>
    <property type="evidence" value="ECO:0007669"/>
    <property type="project" value="InterPro"/>
</dbReference>
<dbReference type="OrthoDB" id="3361333at2759"/>